<keyword evidence="3" id="KW-0496">Mitochondrion</keyword>
<name>A0ABR2V3I5_9PEZI</name>
<dbReference type="EMBL" id="JARVKF010000201">
    <property type="protein sequence ID" value="KAK9421198.1"/>
    <property type="molecule type" value="Genomic_DNA"/>
</dbReference>
<evidence type="ECO:0000313" key="6">
    <source>
        <dbReference type="Proteomes" id="UP001408356"/>
    </source>
</evidence>
<evidence type="ECO:0000256" key="1">
    <source>
        <dbReference type="ARBA" id="ARBA00004173"/>
    </source>
</evidence>
<keyword evidence="6" id="KW-1185">Reference proteome</keyword>
<proteinExistence type="predicted"/>
<sequence length="818" mass="93100">MSGLSLVVELTASRLAACKPPKGTPSCVLANRWNRRSSLYQRSPAAGTRFTPTPPTVGALPYLVCNASYHSLPFHRTNRHYSTWKDFAATSSTLSPDDLKFLTGLIQHHGHQLRGSVPYSGLESILLDSQVCSNTAATGERTSAPLDSTSQPVDPMGNLHHLFRGALKAMQWHNSRELLITLKKITEIPQNELVEAVATLPRTTFSEFLRSLDPIQIGRDNDPTHGVVIGPGVWQVLNLGAVLDEYGIRVLYTRLLQQMLVLMRALNANGQILSINDYIPLFRATGVTSDTVVAKLLWEQMKTDDIWYWKTTNTYLEYIKARFLVDPAYYSYDKSRYVVDPRDLHRRKVVVLKSSVARLDKLRRSRRRKRFKFGLNRDSAHAEDLMNILRRPLPARRMFFFVQMHGVRMTEQLICSFMVAFGRAGALRFIQIFILADYFGIVAKKDKTDGRISVSSLGAKPRSSEGGFYRPAKPFLVPTAKLVETVVYTYCSNGQLSMAFNIVDFISNKYNIPISENIWFELLEWAYVLSTPPISKTWKMARLEDRVPSQNAVEIIWNTMTAPPYNSRPGFKQYNVLVKSLLGAGKVVEALKKMREARPLYEKQCADYETAAIDYAAAQHAGVDSTRELRAFQRARFLKSYMRQRMNSWCNTFLEKKFRPRELHDPMATSGIPEFVREWRGILTNPVRYRTASGYIELHDPAEAIEQTMFVRQHIIETPVKKKGEWALRRVFQRQWRLLSEHAVGDLLSSRVDPLAILKGVPPKGRPSLSRRRDKYLAWKAAREQAMALVSGEDDGDVTGAQTEGSSEEDIWNDDDDY</sequence>
<feature type="compositionally biased region" description="Acidic residues" evidence="4">
    <location>
        <begin position="806"/>
        <end position="818"/>
    </location>
</feature>
<evidence type="ECO:0000256" key="3">
    <source>
        <dbReference type="ARBA" id="ARBA00023128"/>
    </source>
</evidence>
<protein>
    <submittedName>
        <fullName evidence="5">Mitochondrial ATPase expression-domain-containing protein</fullName>
    </submittedName>
</protein>
<organism evidence="5 6">
    <name type="scientific">Seiridium unicorne</name>
    <dbReference type="NCBI Taxonomy" id="138068"/>
    <lineage>
        <taxon>Eukaryota</taxon>
        <taxon>Fungi</taxon>
        <taxon>Dikarya</taxon>
        <taxon>Ascomycota</taxon>
        <taxon>Pezizomycotina</taxon>
        <taxon>Sordariomycetes</taxon>
        <taxon>Xylariomycetidae</taxon>
        <taxon>Amphisphaeriales</taxon>
        <taxon>Sporocadaceae</taxon>
        <taxon>Seiridium</taxon>
    </lineage>
</organism>
<comment type="subcellular location">
    <subcellularLocation>
        <location evidence="1">Mitochondrion</location>
    </subcellularLocation>
</comment>
<dbReference type="Pfam" id="PF12921">
    <property type="entry name" value="ATP13"/>
    <property type="match status" value="1"/>
</dbReference>
<keyword evidence="2" id="KW-0809">Transit peptide</keyword>
<dbReference type="InterPro" id="IPR024319">
    <property type="entry name" value="ATPase_expression_mit"/>
</dbReference>
<feature type="region of interest" description="Disordered" evidence="4">
    <location>
        <begin position="789"/>
        <end position="818"/>
    </location>
</feature>
<evidence type="ECO:0000313" key="5">
    <source>
        <dbReference type="EMBL" id="KAK9421198.1"/>
    </source>
</evidence>
<evidence type="ECO:0000256" key="2">
    <source>
        <dbReference type="ARBA" id="ARBA00022946"/>
    </source>
</evidence>
<comment type="caution">
    <text evidence="5">The sequence shown here is derived from an EMBL/GenBank/DDBJ whole genome shotgun (WGS) entry which is preliminary data.</text>
</comment>
<dbReference type="Proteomes" id="UP001408356">
    <property type="component" value="Unassembled WGS sequence"/>
</dbReference>
<reference evidence="5 6" key="1">
    <citation type="journal article" date="2024" name="J. Plant Pathol.">
        <title>Sequence and assembly of the genome of Seiridium unicorne, isolate CBS 538.82, causal agent of cypress canker disease.</title>
        <authorList>
            <person name="Scali E."/>
            <person name="Rocca G.D."/>
            <person name="Danti R."/>
            <person name="Garbelotto M."/>
            <person name="Barberini S."/>
            <person name="Baroncelli R."/>
            <person name="Emiliani G."/>
        </authorList>
    </citation>
    <scope>NUCLEOTIDE SEQUENCE [LARGE SCALE GENOMIC DNA]</scope>
    <source>
        <strain evidence="5 6">BM-138-508</strain>
    </source>
</reference>
<evidence type="ECO:0000256" key="4">
    <source>
        <dbReference type="SAM" id="MobiDB-lite"/>
    </source>
</evidence>
<accession>A0ABR2V3I5</accession>
<gene>
    <name evidence="5" type="ORF">SUNI508_06046</name>
</gene>